<dbReference type="EMBL" id="CP021121">
    <property type="protein sequence ID" value="ARQ72062.1"/>
    <property type="molecule type" value="Genomic_DNA"/>
</dbReference>
<reference evidence="2 3" key="1">
    <citation type="submission" date="2017-05" db="EMBL/GenBank/DDBJ databases">
        <title>Complete genome sequence of Streptomyces sp. SCSIO 03032 revealed the diverse biosynthetic pathways for its bioactive secondary metabolites.</title>
        <authorList>
            <person name="Ma L."/>
            <person name="Zhu Y."/>
            <person name="Zhang W."/>
            <person name="Zhang G."/>
            <person name="Tian X."/>
            <person name="Zhang S."/>
            <person name="Zhang C."/>
        </authorList>
    </citation>
    <scope>NUCLEOTIDE SEQUENCE [LARGE SCALE GENOMIC DNA]</scope>
    <source>
        <strain evidence="2 3">SCSIO 03032</strain>
    </source>
</reference>
<feature type="domain" description="DinB-like" evidence="1">
    <location>
        <begin position="54"/>
        <end position="164"/>
    </location>
</feature>
<dbReference type="AlphaFoldDB" id="A0A1W7D501"/>
<dbReference type="KEGG" id="smao:CAG99_27405"/>
<protein>
    <recommendedName>
        <fullName evidence="1">DinB-like domain-containing protein</fullName>
    </recommendedName>
</protein>
<dbReference type="SUPFAM" id="SSF109854">
    <property type="entry name" value="DinB/YfiT-like putative metalloenzymes"/>
    <property type="match status" value="1"/>
</dbReference>
<dbReference type="Pfam" id="PF12867">
    <property type="entry name" value="DinB_2"/>
    <property type="match status" value="1"/>
</dbReference>
<keyword evidence="3" id="KW-1185">Reference proteome</keyword>
<evidence type="ECO:0000313" key="3">
    <source>
        <dbReference type="Proteomes" id="UP000194218"/>
    </source>
</evidence>
<sequence length="182" mass="19868">MTTPRADLLAHQLDIIWALFEYHVQDLDDAACLWEPSPNSWTVRQDPSGRWVADWQVPEPEPVPTPTVGWLTWHIGYWWTTTAGHCFGAGAPEREAIAWPGGAQAATRWLRGLKDTWRAGLLALTDEELDSAGRTAGLPWGEGQTLVNVAAWVNVELAKNVAEIGSVLLSRQAHGGVSAASP</sequence>
<dbReference type="RefSeq" id="WP_086161894.1">
    <property type="nucleotide sequence ID" value="NZ_CP021121.1"/>
</dbReference>
<dbReference type="Proteomes" id="UP000194218">
    <property type="component" value="Chromosome"/>
</dbReference>
<evidence type="ECO:0000313" key="2">
    <source>
        <dbReference type="EMBL" id="ARQ72062.1"/>
    </source>
</evidence>
<proteinExistence type="predicted"/>
<dbReference type="InterPro" id="IPR024775">
    <property type="entry name" value="DinB-like"/>
</dbReference>
<dbReference type="OrthoDB" id="5022306at2"/>
<evidence type="ECO:0000259" key="1">
    <source>
        <dbReference type="Pfam" id="PF12867"/>
    </source>
</evidence>
<dbReference type="InterPro" id="IPR034660">
    <property type="entry name" value="DinB/YfiT-like"/>
</dbReference>
<accession>A0A1W7D501</accession>
<gene>
    <name evidence="2" type="ORF">CAG99_27405</name>
</gene>
<name>A0A1W7D501_9ACTN</name>
<organism evidence="2 3">
    <name type="scientific">Streptomyces marincola</name>
    <dbReference type="NCBI Taxonomy" id="2878388"/>
    <lineage>
        <taxon>Bacteria</taxon>
        <taxon>Bacillati</taxon>
        <taxon>Actinomycetota</taxon>
        <taxon>Actinomycetes</taxon>
        <taxon>Kitasatosporales</taxon>
        <taxon>Streptomycetaceae</taxon>
        <taxon>Streptomyces</taxon>
    </lineage>
</organism>